<evidence type="ECO:0000259" key="2">
    <source>
        <dbReference type="Pfam" id="PF04909"/>
    </source>
</evidence>
<sequence>MSGPLGGGELARLRALPLADYAPRPVLSGPVTEVERPWTECVDVHNHLGRWLSGDGGWMVPDVAELLAVMDGCGVRCVVNLDGRVGRDLEENLERYDQAHPGRFLTFAQLDWGRLREPDGTDLLVADLRRAAAAGARGLKVWKDLGLTVTDGGGALVRPDDPRLAPVFAEAGALGLPVLIHTADPLAFFEPPDAANERLEEILANPDWSFAAPHHPSARTLLGALESLVAAQPDTVFIGAHAGCAEDLGWVGSLLERYPNFHIDIAGRMAELGRRPRAARALIRRFPERVLFGTDAFPVHAADYRLYYRFLESGDECFPYAPGERVPPQGRWDVSALELPEEVLGGLYHGNAARLLGL</sequence>
<dbReference type="PANTHER" id="PTHR21240:SF28">
    <property type="entry name" value="ISO-OROTATE DECARBOXYLASE (EUROFUNG)"/>
    <property type="match status" value="1"/>
</dbReference>
<gene>
    <name evidence="3" type="ORF">LHJ74_30300</name>
</gene>
<name>A0ABT2K232_9ACTN</name>
<evidence type="ECO:0000313" key="4">
    <source>
        <dbReference type="Proteomes" id="UP001156389"/>
    </source>
</evidence>
<feature type="domain" description="Amidohydrolase-related" evidence="2">
    <location>
        <begin position="98"/>
        <end position="358"/>
    </location>
</feature>
<evidence type="ECO:0000256" key="1">
    <source>
        <dbReference type="ARBA" id="ARBA00023239"/>
    </source>
</evidence>
<dbReference type="EMBL" id="JAJAGO010000018">
    <property type="protein sequence ID" value="MCT2594151.1"/>
    <property type="molecule type" value="Genomic_DNA"/>
</dbReference>
<reference evidence="3 4" key="1">
    <citation type="submission" date="2021-10" db="EMBL/GenBank/DDBJ databases">
        <title>Streptomyces gossypii sp. nov., isolated from soil collected from cotton field.</title>
        <authorList>
            <person name="Ge X."/>
            <person name="Chen X."/>
            <person name="Liu W."/>
        </authorList>
    </citation>
    <scope>NUCLEOTIDE SEQUENCE [LARGE SCALE GENOMIC DNA]</scope>
    <source>
        <strain evidence="3 4">N2-109</strain>
    </source>
</reference>
<dbReference type="Pfam" id="PF04909">
    <property type="entry name" value="Amidohydro_2"/>
    <property type="match status" value="1"/>
</dbReference>
<evidence type="ECO:0000313" key="3">
    <source>
        <dbReference type="EMBL" id="MCT2594151.1"/>
    </source>
</evidence>
<keyword evidence="4" id="KW-1185">Reference proteome</keyword>
<dbReference type="RefSeq" id="WP_260221457.1">
    <property type="nucleotide sequence ID" value="NZ_JAJAGO010000018.1"/>
</dbReference>
<protein>
    <submittedName>
        <fullName evidence="3">Amidohydrolase</fullName>
    </submittedName>
</protein>
<dbReference type="InterPro" id="IPR032465">
    <property type="entry name" value="ACMSD"/>
</dbReference>
<dbReference type="SUPFAM" id="SSF51556">
    <property type="entry name" value="Metallo-dependent hydrolases"/>
    <property type="match status" value="1"/>
</dbReference>
<dbReference type="InterPro" id="IPR006680">
    <property type="entry name" value="Amidohydro-rel"/>
</dbReference>
<proteinExistence type="predicted"/>
<dbReference type="Proteomes" id="UP001156389">
    <property type="component" value="Unassembled WGS sequence"/>
</dbReference>
<dbReference type="InterPro" id="IPR032466">
    <property type="entry name" value="Metal_Hydrolase"/>
</dbReference>
<dbReference type="Gene3D" id="3.20.20.140">
    <property type="entry name" value="Metal-dependent hydrolases"/>
    <property type="match status" value="1"/>
</dbReference>
<dbReference type="PANTHER" id="PTHR21240">
    <property type="entry name" value="2-AMINO-3-CARBOXYLMUCONATE-6-SEMIALDEHYDE DECARBOXYLASE"/>
    <property type="match status" value="1"/>
</dbReference>
<organism evidence="3 4">
    <name type="scientific">Streptomyces gossypii</name>
    <dbReference type="NCBI Taxonomy" id="2883101"/>
    <lineage>
        <taxon>Bacteria</taxon>
        <taxon>Bacillati</taxon>
        <taxon>Actinomycetota</taxon>
        <taxon>Actinomycetes</taxon>
        <taxon>Kitasatosporales</taxon>
        <taxon>Streptomycetaceae</taxon>
        <taxon>Streptomyces</taxon>
    </lineage>
</organism>
<comment type="caution">
    <text evidence="3">The sequence shown here is derived from an EMBL/GenBank/DDBJ whole genome shotgun (WGS) entry which is preliminary data.</text>
</comment>
<accession>A0ABT2K232</accession>
<keyword evidence="1" id="KW-0456">Lyase</keyword>